<keyword evidence="9" id="KW-0106">Calcium</keyword>
<feature type="coiled-coil region" evidence="15">
    <location>
        <begin position="146"/>
        <end position="173"/>
    </location>
</feature>
<dbReference type="AlphaFoldDB" id="A0A1B7HST8"/>
<evidence type="ECO:0000256" key="13">
    <source>
        <dbReference type="ARBA" id="ARBA00030750"/>
    </source>
</evidence>
<feature type="transmembrane region" description="Helical" evidence="16">
    <location>
        <begin position="170"/>
        <end position="200"/>
    </location>
</feature>
<comment type="subcellular location">
    <subcellularLocation>
        <location evidence="2 14">Cell inner membrane</location>
        <topology evidence="2 14">Multi-pass membrane protein</topology>
    </subcellularLocation>
</comment>
<keyword evidence="6" id="KW-0997">Cell inner membrane</keyword>
<evidence type="ECO:0000313" key="19">
    <source>
        <dbReference type="Proteomes" id="UP000078286"/>
    </source>
</evidence>
<dbReference type="FunFam" id="1.20.81.30:FF:000001">
    <property type="entry name" value="Type II secretion system protein F"/>
    <property type="match status" value="2"/>
</dbReference>
<accession>A0A1B7HST8</accession>
<evidence type="ECO:0000256" key="12">
    <source>
        <dbReference type="ARBA" id="ARBA00023136"/>
    </source>
</evidence>
<dbReference type="RefSeq" id="WP_064554345.1">
    <property type="nucleotide sequence ID" value="NZ_LXEO01000017.1"/>
</dbReference>
<evidence type="ECO:0000256" key="6">
    <source>
        <dbReference type="ARBA" id="ARBA00022519"/>
    </source>
</evidence>
<dbReference type="InterPro" id="IPR018076">
    <property type="entry name" value="T2SS_GspF_dom"/>
</dbReference>
<dbReference type="Gene3D" id="1.20.81.30">
    <property type="entry name" value="Type II secretion system (T2SS), domain F"/>
    <property type="match status" value="2"/>
</dbReference>
<keyword evidence="12 16" id="KW-0472">Membrane</keyword>
<feature type="transmembrane region" description="Helical" evidence="16">
    <location>
        <begin position="220"/>
        <end position="239"/>
    </location>
</feature>
<sequence>MADFRWQALDSKGKSKQGSLEADSVRHARQQLRERQLLPVSISEVNASASTSRHFSFRRTPGMRKSELTLFTRQLATLLASAIPLEEALNVVSHQTEKNRVQRVINSVRSRVLEGQTLAKSMAASPAAFDDLYCAMVAAGEKSSHLDDVLMRLANYTEQRQQMQNKLRQAMVYPCVLTLVAVGVIAILLVTVVPNVVAQFVHMKQELPLSTRLLMGCSEMLQRFGALFLATITCAALYWRRWLKTPANRLRYHNLVLRLPIAGRLCRATNTARFASTLSILNASTVPLLDAMQISGEVLQNAEARLRITLAQQRVREGSTLRAALEQTRLFPPMMLHMIASGERSGTLDSMLSRAADNQDNALQQEMTLALSLFEPLLVVSMASVVLFIVLAILEPILQLNNMISH</sequence>
<dbReference type="InterPro" id="IPR042094">
    <property type="entry name" value="T2SS_GspF_sf"/>
</dbReference>
<proteinExistence type="inferred from homology"/>
<evidence type="ECO:0000256" key="5">
    <source>
        <dbReference type="ARBA" id="ARBA00022475"/>
    </source>
</evidence>
<evidence type="ECO:0000256" key="14">
    <source>
        <dbReference type="RuleBase" id="RU003923"/>
    </source>
</evidence>
<evidence type="ECO:0000259" key="17">
    <source>
        <dbReference type="Pfam" id="PF00482"/>
    </source>
</evidence>
<evidence type="ECO:0000256" key="11">
    <source>
        <dbReference type="ARBA" id="ARBA00022989"/>
    </source>
</evidence>
<gene>
    <name evidence="18" type="ORF">M979_1548</name>
</gene>
<dbReference type="Proteomes" id="UP000078286">
    <property type="component" value="Unassembled WGS sequence"/>
</dbReference>
<organism evidence="18 19">
    <name type="scientific">Buttiauxella noackiae ATCC 51607</name>
    <dbReference type="NCBI Taxonomy" id="1354255"/>
    <lineage>
        <taxon>Bacteria</taxon>
        <taxon>Pseudomonadati</taxon>
        <taxon>Pseudomonadota</taxon>
        <taxon>Gammaproteobacteria</taxon>
        <taxon>Enterobacterales</taxon>
        <taxon>Enterobacteriaceae</taxon>
        <taxon>Buttiauxella</taxon>
    </lineage>
</organism>
<evidence type="ECO:0000256" key="7">
    <source>
        <dbReference type="ARBA" id="ARBA00022692"/>
    </source>
</evidence>
<comment type="similarity">
    <text evidence="3 14">Belongs to the GSP F family.</text>
</comment>
<feature type="domain" description="Type II secretion system protein GspF" evidence="17">
    <location>
        <begin position="71"/>
        <end position="194"/>
    </location>
</feature>
<evidence type="ECO:0000256" key="3">
    <source>
        <dbReference type="ARBA" id="ARBA00005745"/>
    </source>
</evidence>
<evidence type="ECO:0000256" key="15">
    <source>
        <dbReference type="SAM" id="Coils"/>
    </source>
</evidence>
<keyword evidence="8" id="KW-0479">Metal-binding</keyword>
<evidence type="ECO:0000256" key="9">
    <source>
        <dbReference type="ARBA" id="ARBA00022837"/>
    </source>
</evidence>
<dbReference type="PANTHER" id="PTHR30012:SF0">
    <property type="entry name" value="TYPE II SECRETION SYSTEM PROTEIN F-RELATED"/>
    <property type="match status" value="1"/>
</dbReference>
<feature type="domain" description="Type II secretion system protein GspF" evidence="17">
    <location>
        <begin position="274"/>
        <end position="394"/>
    </location>
</feature>
<dbReference type="InterPro" id="IPR011850">
    <property type="entry name" value="T2SS_GspF"/>
</dbReference>
<evidence type="ECO:0000256" key="2">
    <source>
        <dbReference type="ARBA" id="ARBA00004429"/>
    </source>
</evidence>
<evidence type="ECO:0000256" key="8">
    <source>
        <dbReference type="ARBA" id="ARBA00022723"/>
    </source>
</evidence>
<evidence type="ECO:0000256" key="16">
    <source>
        <dbReference type="SAM" id="Phobius"/>
    </source>
</evidence>
<comment type="caution">
    <text evidence="18">The sequence shown here is derived from an EMBL/GenBank/DDBJ whole genome shotgun (WGS) entry which is preliminary data.</text>
</comment>
<evidence type="ECO:0000313" key="18">
    <source>
        <dbReference type="EMBL" id="OAT18724.1"/>
    </source>
</evidence>
<dbReference type="GO" id="GO:0005886">
    <property type="term" value="C:plasma membrane"/>
    <property type="evidence" value="ECO:0007669"/>
    <property type="project" value="UniProtKB-SubCell"/>
</dbReference>
<keyword evidence="15" id="KW-0175">Coiled coil</keyword>
<name>A0A1B7HST8_9ENTR</name>
<evidence type="ECO:0000256" key="10">
    <source>
        <dbReference type="ARBA" id="ARBA00022927"/>
    </source>
</evidence>
<dbReference type="InterPro" id="IPR003004">
    <property type="entry name" value="GspF/PilC"/>
</dbReference>
<keyword evidence="5" id="KW-1003">Cell membrane</keyword>
<dbReference type="GO" id="GO:0015627">
    <property type="term" value="C:type II protein secretion system complex"/>
    <property type="evidence" value="ECO:0007669"/>
    <property type="project" value="InterPro"/>
</dbReference>
<keyword evidence="10" id="KW-0653">Protein transport</keyword>
<reference evidence="18 19" key="1">
    <citation type="submission" date="2016-04" db="EMBL/GenBank/DDBJ databases">
        <title>ATOL: Assembling a taxonomically balanced genome-scale reconstruction of the evolutionary history of the Enterobacteriaceae.</title>
        <authorList>
            <person name="Plunkett G.III."/>
            <person name="Neeno-Eckwall E.C."/>
            <person name="Glasner J.D."/>
            <person name="Perna N.T."/>
        </authorList>
    </citation>
    <scope>NUCLEOTIDE SEQUENCE [LARGE SCALE GENOMIC DNA]</scope>
    <source>
        <strain evidence="18 19">ATCC 51607</strain>
    </source>
</reference>
<dbReference type="NCBIfam" id="TIGR02120">
    <property type="entry name" value="GspF"/>
    <property type="match status" value="1"/>
</dbReference>
<dbReference type="PATRIC" id="fig|1354255.3.peg.1596"/>
<dbReference type="PRINTS" id="PR00812">
    <property type="entry name" value="BCTERIALGSPF"/>
</dbReference>
<dbReference type="GO" id="GO:0046872">
    <property type="term" value="F:metal ion binding"/>
    <property type="evidence" value="ECO:0007669"/>
    <property type="project" value="UniProtKB-KW"/>
</dbReference>
<keyword evidence="11 16" id="KW-1133">Transmembrane helix</keyword>
<protein>
    <recommendedName>
        <fullName evidence="13">General secretion pathway protein F</fullName>
    </recommendedName>
</protein>
<dbReference type="PANTHER" id="PTHR30012">
    <property type="entry name" value="GENERAL SECRETION PATHWAY PROTEIN"/>
    <property type="match status" value="1"/>
</dbReference>
<keyword evidence="4 14" id="KW-0813">Transport</keyword>
<dbReference type="GO" id="GO:0015628">
    <property type="term" value="P:protein secretion by the type II secretion system"/>
    <property type="evidence" value="ECO:0007669"/>
    <property type="project" value="InterPro"/>
</dbReference>
<dbReference type="InterPro" id="IPR001992">
    <property type="entry name" value="T2SS_GspF/T4SS_PilC_CS"/>
</dbReference>
<feature type="transmembrane region" description="Helical" evidence="16">
    <location>
        <begin position="373"/>
        <end position="394"/>
    </location>
</feature>
<comment type="function">
    <text evidence="1">Component of the type II secretion system inner membrane complex required for the energy-dependent secretion of extracellular factors such as proteases and toxins from the periplasm.</text>
</comment>
<keyword evidence="7 14" id="KW-0812">Transmembrane</keyword>
<dbReference type="EMBL" id="LXEO01000017">
    <property type="protein sequence ID" value="OAT18724.1"/>
    <property type="molecule type" value="Genomic_DNA"/>
</dbReference>
<evidence type="ECO:0000256" key="4">
    <source>
        <dbReference type="ARBA" id="ARBA00022448"/>
    </source>
</evidence>
<dbReference type="Pfam" id="PF00482">
    <property type="entry name" value="T2SSF"/>
    <property type="match status" value="2"/>
</dbReference>
<evidence type="ECO:0000256" key="1">
    <source>
        <dbReference type="ARBA" id="ARBA00002684"/>
    </source>
</evidence>
<dbReference type="PROSITE" id="PS00874">
    <property type="entry name" value="T2SP_F"/>
    <property type="match status" value="1"/>
</dbReference>
<keyword evidence="19" id="KW-1185">Reference proteome</keyword>